<keyword evidence="1" id="KW-0812">Transmembrane</keyword>
<dbReference type="Proteomes" id="UP000002012">
    <property type="component" value="Chromosome"/>
</dbReference>
<dbReference type="RefSeq" id="WP_013011908.1">
    <property type="nucleotide sequence ID" value="NC_013943.1"/>
</dbReference>
<dbReference type="AlphaFoldDB" id="D4H558"/>
<dbReference type="InParanoid" id="D4H558"/>
<evidence type="ECO:0000313" key="3">
    <source>
        <dbReference type="Proteomes" id="UP000002012"/>
    </source>
</evidence>
<keyword evidence="1" id="KW-0472">Membrane</keyword>
<dbReference type="KEGG" id="dap:Dacet_2657"/>
<keyword evidence="1" id="KW-1133">Transmembrane helix</keyword>
<dbReference type="HOGENOM" id="CLU_2080950_0_0_0"/>
<dbReference type="STRING" id="522772.Dacet_2657"/>
<sequence length="117" mass="13325">MFKIPEVNVKNLLKVLMLFVLIYVVRLSFELSTNELLKQIMFVGALMVSFVLWSWIFMPLNAAYQRAKSLAIRFLHVLNAILLINLVQAEKLHTLIAGLIFVSAIVLDIVLSLRGKI</sequence>
<protein>
    <submittedName>
        <fullName evidence="2">Uncharacterized protein</fullName>
    </submittedName>
</protein>
<dbReference type="EMBL" id="CP001968">
    <property type="protein sequence ID" value="ADD69414.1"/>
    <property type="molecule type" value="Genomic_DNA"/>
</dbReference>
<reference evidence="2 3" key="1">
    <citation type="journal article" date="2010" name="Stand. Genomic Sci.">
        <title>Complete genome sequence of Denitrovibrio acetiphilus type strain (N2460).</title>
        <authorList>
            <person name="Kiss H."/>
            <person name="Lang E."/>
            <person name="Lapidus A."/>
            <person name="Copeland A."/>
            <person name="Nolan M."/>
            <person name="Glavina Del Rio T."/>
            <person name="Chen F."/>
            <person name="Lucas S."/>
            <person name="Tice H."/>
            <person name="Cheng J.F."/>
            <person name="Han C."/>
            <person name="Goodwin L."/>
            <person name="Pitluck S."/>
            <person name="Liolios K."/>
            <person name="Pati A."/>
            <person name="Ivanova N."/>
            <person name="Mavromatis K."/>
            <person name="Chen A."/>
            <person name="Palaniappan K."/>
            <person name="Land M."/>
            <person name="Hauser L."/>
            <person name="Chang Y.J."/>
            <person name="Jeffries C.D."/>
            <person name="Detter J.C."/>
            <person name="Brettin T."/>
            <person name="Spring S."/>
            <person name="Rohde M."/>
            <person name="Goker M."/>
            <person name="Woyke T."/>
            <person name="Bristow J."/>
            <person name="Eisen J.A."/>
            <person name="Markowitz V."/>
            <person name="Hugenholtz P."/>
            <person name="Kyrpides N.C."/>
            <person name="Klenk H.P."/>
        </authorList>
    </citation>
    <scope>NUCLEOTIDE SEQUENCE [LARGE SCALE GENOMIC DNA]</scope>
    <source>
        <strain evidence="3">DSM 12809 / NBRC 114555 / N2460</strain>
    </source>
</reference>
<feature type="transmembrane region" description="Helical" evidence="1">
    <location>
        <begin position="70"/>
        <end position="89"/>
    </location>
</feature>
<gene>
    <name evidence="2" type="ordered locus">Dacet_2657</name>
</gene>
<feature type="transmembrane region" description="Helical" evidence="1">
    <location>
        <begin position="12"/>
        <end position="29"/>
    </location>
</feature>
<keyword evidence="3" id="KW-1185">Reference proteome</keyword>
<name>D4H558_DENA2</name>
<dbReference type="PaxDb" id="522772-Dacet_2657"/>
<accession>D4H558</accession>
<evidence type="ECO:0000313" key="2">
    <source>
        <dbReference type="EMBL" id="ADD69414.1"/>
    </source>
</evidence>
<feature type="transmembrane region" description="Helical" evidence="1">
    <location>
        <begin position="95"/>
        <end position="113"/>
    </location>
</feature>
<feature type="transmembrane region" description="Helical" evidence="1">
    <location>
        <begin position="41"/>
        <end position="58"/>
    </location>
</feature>
<organism evidence="2 3">
    <name type="scientific">Denitrovibrio acetiphilus (strain DSM 12809 / NBRC 114555 / N2460)</name>
    <dbReference type="NCBI Taxonomy" id="522772"/>
    <lineage>
        <taxon>Bacteria</taxon>
        <taxon>Pseudomonadati</taxon>
        <taxon>Deferribacterota</taxon>
        <taxon>Deferribacteres</taxon>
        <taxon>Deferribacterales</taxon>
        <taxon>Geovibrionaceae</taxon>
        <taxon>Denitrovibrio</taxon>
    </lineage>
</organism>
<proteinExistence type="predicted"/>
<evidence type="ECO:0000256" key="1">
    <source>
        <dbReference type="SAM" id="Phobius"/>
    </source>
</evidence>